<dbReference type="AlphaFoldDB" id="T1D1Z9"/>
<name>T1D1Z9_CUPSA</name>
<proteinExistence type="evidence at transcript level"/>
<keyword evidence="1" id="KW-0472">Membrane</keyword>
<accession>T1D1Z9</accession>
<evidence type="ECO:0000313" key="2">
    <source>
        <dbReference type="EMBL" id="JAA93009.1"/>
    </source>
</evidence>
<feature type="transmembrane region" description="Helical" evidence="1">
    <location>
        <begin position="89"/>
        <end position="113"/>
    </location>
</feature>
<feature type="transmembrane region" description="Helical" evidence="1">
    <location>
        <begin position="288"/>
        <end position="307"/>
    </location>
</feature>
<dbReference type="GO" id="GO:0016020">
    <property type="term" value="C:membrane"/>
    <property type="evidence" value="ECO:0007669"/>
    <property type="project" value="InterPro"/>
</dbReference>
<feature type="transmembrane region" description="Helical" evidence="1">
    <location>
        <begin position="6"/>
        <end position="27"/>
    </location>
</feature>
<dbReference type="EMBL" id="GAKT01000053">
    <property type="protein sequence ID" value="JAA93009.1"/>
    <property type="molecule type" value="mRNA"/>
</dbReference>
<dbReference type="InterPro" id="IPR043130">
    <property type="entry name" value="CDP-OH_PTrfase_TM_dom"/>
</dbReference>
<dbReference type="GO" id="GO:0016780">
    <property type="term" value="F:phosphotransferase activity, for other substituted phosphate groups"/>
    <property type="evidence" value="ECO:0007669"/>
    <property type="project" value="InterPro"/>
</dbReference>
<feature type="transmembrane region" description="Helical" evidence="1">
    <location>
        <begin position="232"/>
        <end position="250"/>
    </location>
</feature>
<dbReference type="GO" id="GO:0008654">
    <property type="term" value="P:phospholipid biosynthetic process"/>
    <property type="evidence" value="ECO:0007669"/>
    <property type="project" value="InterPro"/>
</dbReference>
<sequence length="348" mass="39580">MFENRATVVISIAVLLYFIWMDIALFYQVHTRSVSRSRHAPMSAETTAASAVTVPQMISPFTGLSVKLMMMDPVNNYIHVPAAHIFNEITNFSTVFYFVTPNMVSFIGLLFALGAAKCMSMEARIFHCVAIFLFQMRTWFDALDGMVARSRLGMVQHVSLRNTSGYVVDGVADALGFTAFLIGCFQYLRVAIPKTKYYLPLSTNEACKECKEGNVINCATQSSLLSGSQRRVFMVVLCFGLQMAISAYFWDHYINAYHNLLESATPNDLQAEAQNEVLRSSITWVLMWFWRLTGAHNLIQMLLFSIYINKLWEFLCWIQFVGFAHIFTLAFFTELHLSTVRSYVLSFS</sequence>
<keyword evidence="1" id="KW-0812">Transmembrane</keyword>
<protein>
    <submittedName>
        <fullName evidence="2">Putative CDP-alcohol phosphatidyltransferase</fullName>
    </submittedName>
</protein>
<dbReference type="InterPro" id="IPR000462">
    <property type="entry name" value="CDP-OH_P_trans"/>
</dbReference>
<dbReference type="Pfam" id="PF01066">
    <property type="entry name" value="CDP-OH_P_transf"/>
    <property type="match status" value="1"/>
</dbReference>
<dbReference type="Gene3D" id="1.20.120.1760">
    <property type="match status" value="1"/>
</dbReference>
<keyword evidence="1" id="KW-1133">Transmembrane helix</keyword>
<feature type="transmembrane region" description="Helical" evidence="1">
    <location>
        <begin position="163"/>
        <end position="188"/>
    </location>
</feature>
<evidence type="ECO:0000256" key="1">
    <source>
        <dbReference type="SAM" id="Phobius"/>
    </source>
</evidence>
<reference evidence="2" key="1">
    <citation type="submission" date="2013-06" db="EMBL/GenBank/DDBJ databases">
        <title>Upstream open reading frames and Kozak regions of a set of assembled transcriptome sequences from the spider Cupiennius salei.</title>
        <authorList>
            <person name="French A.S."/>
            <person name="Li A.W."/>
            <person name="Meisner S."/>
            <person name="Torkkeli P.H."/>
        </authorList>
    </citation>
    <scope>NUCLEOTIDE SEQUENCE</scope>
    <source>
        <tissue evidence="2">Leg hypodermis</tissue>
    </source>
</reference>
<feature type="transmembrane region" description="Helical" evidence="1">
    <location>
        <begin position="314"/>
        <end position="333"/>
    </location>
</feature>
<organism evidence="2">
    <name type="scientific">Cupiennius salei</name>
    <name type="common">American wandering spider</name>
    <dbReference type="NCBI Taxonomy" id="6928"/>
    <lineage>
        <taxon>Eukaryota</taxon>
        <taxon>Metazoa</taxon>
        <taxon>Ecdysozoa</taxon>
        <taxon>Arthropoda</taxon>
        <taxon>Chelicerata</taxon>
        <taxon>Arachnida</taxon>
        <taxon>Araneae</taxon>
        <taxon>Araneomorphae</taxon>
        <taxon>Entelegynae</taxon>
        <taxon>Lycosoidea</taxon>
        <taxon>Ctenidae</taxon>
        <taxon>Cupiennius</taxon>
    </lineage>
</organism>
<keyword evidence="2" id="KW-0808">Transferase</keyword>
<feature type="transmembrane region" description="Helical" evidence="1">
    <location>
        <begin position="125"/>
        <end position="143"/>
    </location>
</feature>